<dbReference type="InterPro" id="IPR014757">
    <property type="entry name" value="Tscrpt_reg_IclR_C"/>
</dbReference>
<dbReference type="Pfam" id="PF09339">
    <property type="entry name" value="HTH_IclR"/>
    <property type="match status" value="1"/>
</dbReference>
<dbReference type="SUPFAM" id="SSF46785">
    <property type="entry name" value="Winged helix' DNA-binding domain"/>
    <property type="match status" value="1"/>
</dbReference>
<dbReference type="EMBL" id="BRVS01000026">
    <property type="protein sequence ID" value="GLB68986.1"/>
    <property type="molecule type" value="Genomic_DNA"/>
</dbReference>
<evidence type="ECO:0000313" key="7">
    <source>
        <dbReference type="Proteomes" id="UP001209654"/>
    </source>
</evidence>
<dbReference type="PANTHER" id="PTHR30136:SF39">
    <property type="entry name" value="TRANSCRIPTIONAL REGULATORY PROTEIN"/>
    <property type="match status" value="1"/>
</dbReference>
<dbReference type="PROSITE" id="PS51077">
    <property type="entry name" value="HTH_ICLR"/>
    <property type="match status" value="1"/>
</dbReference>
<dbReference type="PANTHER" id="PTHR30136">
    <property type="entry name" value="HELIX-TURN-HELIX TRANSCRIPTIONAL REGULATOR, ICLR FAMILY"/>
    <property type="match status" value="1"/>
</dbReference>
<dbReference type="InterPro" id="IPR029016">
    <property type="entry name" value="GAF-like_dom_sf"/>
</dbReference>
<organism evidence="6 7">
    <name type="scientific">Arthrobacter mangrovi</name>
    <dbReference type="NCBI Taxonomy" id="2966350"/>
    <lineage>
        <taxon>Bacteria</taxon>
        <taxon>Bacillati</taxon>
        <taxon>Actinomycetota</taxon>
        <taxon>Actinomycetes</taxon>
        <taxon>Micrococcales</taxon>
        <taxon>Micrococcaceae</taxon>
        <taxon>Arthrobacter</taxon>
    </lineage>
</organism>
<feature type="domain" description="IclR-ED" evidence="5">
    <location>
        <begin position="76"/>
        <end position="257"/>
    </location>
</feature>
<accession>A0ABQ5MYD3</accession>
<evidence type="ECO:0000256" key="3">
    <source>
        <dbReference type="ARBA" id="ARBA00023163"/>
    </source>
</evidence>
<name>A0ABQ5MYD3_9MICC</name>
<evidence type="ECO:0000259" key="5">
    <source>
        <dbReference type="PROSITE" id="PS51078"/>
    </source>
</evidence>
<protein>
    <submittedName>
        <fullName evidence="6">IclR family transcriptional regulator</fullName>
    </submittedName>
</protein>
<feature type="domain" description="HTH iclR-type" evidence="4">
    <location>
        <begin position="15"/>
        <end position="75"/>
    </location>
</feature>
<evidence type="ECO:0000259" key="4">
    <source>
        <dbReference type="PROSITE" id="PS51077"/>
    </source>
</evidence>
<dbReference type="Proteomes" id="UP001209654">
    <property type="component" value="Unassembled WGS sequence"/>
</dbReference>
<evidence type="ECO:0000313" key="6">
    <source>
        <dbReference type="EMBL" id="GLB68986.1"/>
    </source>
</evidence>
<reference evidence="6 7" key="1">
    <citation type="journal article" date="2023" name="Int. J. Syst. Evol. Microbiol.">
        <title>Arthrobacter mangrovi sp. nov., an actinobacterium isolated from the rhizosphere of a mangrove.</title>
        <authorList>
            <person name="Hamada M."/>
            <person name="Saitou S."/>
            <person name="Enomoto N."/>
            <person name="Nanri K."/>
            <person name="Hidaka K."/>
            <person name="Miura T."/>
            <person name="Tamura T."/>
        </authorList>
    </citation>
    <scope>NUCLEOTIDE SEQUENCE [LARGE SCALE GENOMIC DNA]</scope>
    <source>
        <strain evidence="6 7">NBRC 112813</strain>
    </source>
</reference>
<evidence type="ECO:0000256" key="1">
    <source>
        <dbReference type="ARBA" id="ARBA00023015"/>
    </source>
</evidence>
<keyword evidence="1" id="KW-0805">Transcription regulation</keyword>
<dbReference type="InterPro" id="IPR036388">
    <property type="entry name" value="WH-like_DNA-bd_sf"/>
</dbReference>
<gene>
    <name evidence="6" type="ORF">AHIS1636_34290</name>
</gene>
<keyword evidence="7" id="KW-1185">Reference proteome</keyword>
<dbReference type="PROSITE" id="PS51078">
    <property type="entry name" value="ICLR_ED"/>
    <property type="match status" value="1"/>
</dbReference>
<dbReference type="SMART" id="SM00346">
    <property type="entry name" value="HTH_ICLR"/>
    <property type="match status" value="1"/>
</dbReference>
<dbReference type="RefSeq" id="WP_264797076.1">
    <property type="nucleotide sequence ID" value="NZ_BRVS01000026.1"/>
</dbReference>
<dbReference type="Pfam" id="PF01614">
    <property type="entry name" value="IclR_C"/>
    <property type="match status" value="1"/>
</dbReference>
<dbReference type="InterPro" id="IPR005471">
    <property type="entry name" value="Tscrpt_reg_IclR_N"/>
</dbReference>
<comment type="caution">
    <text evidence="6">The sequence shown here is derived from an EMBL/GenBank/DDBJ whole genome shotgun (WGS) entry which is preliminary data.</text>
</comment>
<sequence>MPAPQSPAKPGNNPLLVLAKISAILDAFSLTRPVLTLAGIREATGMPTSTVQRLVTNLTAQGFLDREDDAYRIGLKMAYWAAPATRGKEILDVLNPLLKDLRDATGETACFFKAEQRYRVCVGIAETRHALRREMHLGKIMPLHAGSAGRVLLAWDAELLDRVLKEPLESITESTITSSEDLQAVVKQTRTDGFAITTDERETGASGLSAPVFDSSAGLVGAVTISGPTLRMPREVCEGWVETLLQTAERMTRIIGGRFPGEAAS</sequence>
<keyword evidence="2" id="KW-0238">DNA-binding</keyword>
<dbReference type="SUPFAM" id="SSF55781">
    <property type="entry name" value="GAF domain-like"/>
    <property type="match status" value="1"/>
</dbReference>
<dbReference type="InterPro" id="IPR050707">
    <property type="entry name" value="HTH_MetabolicPath_Reg"/>
</dbReference>
<keyword evidence="3" id="KW-0804">Transcription</keyword>
<dbReference type="InterPro" id="IPR036390">
    <property type="entry name" value="WH_DNA-bd_sf"/>
</dbReference>
<dbReference type="Gene3D" id="1.10.10.10">
    <property type="entry name" value="Winged helix-like DNA-binding domain superfamily/Winged helix DNA-binding domain"/>
    <property type="match status" value="1"/>
</dbReference>
<evidence type="ECO:0000256" key="2">
    <source>
        <dbReference type="ARBA" id="ARBA00023125"/>
    </source>
</evidence>
<proteinExistence type="predicted"/>
<dbReference type="Gene3D" id="3.30.450.40">
    <property type="match status" value="1"/>
</dbReference>